<name>A0ABW6A8W6_9BACT</name>
<feature type="chain" id="PRO_5047031042" evidence="1">
    <location>
        <begin position="23"/>
        <end position="691"/>
    </location>
</feature>
<sequence length="691" mass="69964">MRKQVLAFLTLACLTVFFAGCAKEKSFETGFGPSAGSLQSETTGDCLPKNVVGIYEATVALTADNYIEVDVDVTTAGSYTIRTDTVNGFSFKAQGYFTATGKQTVKLMGSGTPANKAISNFTVSYAGTNCVVSVSVLPQGASGPAAFELIGSPNSCSGAIVDGVYGEGIALNNSHTVTLNVNVTTIGVYNITTTTTNGITFKGTGALIDLGPTTIVLTGSGTPGPAGLYSIPIAGPNSCTFDVTVVGPATYTMDCSSIVVNGTYAANTNLGATNTIKLTVDVTSVGPYSITTAAVDGMIFTGSGNFGATGLTDVTLNGTGKPGSAGNKTITINGVNGQTCTGDIVVSGAPDPSAAIYTIEGTGSPLLCSGATPTGEYLIGVALNPSVNKVTVKANVTKAGTANITTGTVNGIKFSFTGSFPTVGNYNVELVASGTPSGTPGTVNFTLPFSGSSCGFSVTTKAPAQYTINCPSVVVNGTYTGSTPLTSTNTITVGVNVTSTGPYSISTTTTNGITFSGTGEFTATGAQTVTLAGSGTPSTGGSTILHGFPTTPVCTFSITYGGSPTPCTNLSDDKFNLIGRFSFTGISFSSTMGPKYQISLVSGIKQLDIFFPTSTFPGYGTFNIGAVTMQVIDENFTTNGITWKATSGRIYVVKNSAGDAYVEFCDVSFTGTSIFGGNPITAKGEGRLGEL</sequence>
<evidence type="ECO:0000256" key="1">
    <source>
        <dbReference type="SAM" id="SignalP"/>
    </source>
</evidence>
<protein>
    <submittedName>
        <fullName evidence="2">Uncharacterized protein</fullName>
    </submittedName>
</protein>
<evidence type="ECO:0000313" key="3">
    <source>
        <dbReference type="Proteomes" id="UP001597511"/>
    </source>
</evidence>
<reference evidence="3" key="1">
    <citation type="journal article" date="2019" name="Int. J. Syst. Evol. Microbiol.">
        <title>The Global Catalogue of Microorganisms (GCM) 10K type strain sequencing project: providing services to taxonomists for standard genome sequencing and annotation.</title>
        <authorList>
            <consortium name="The Broad Institute Genomics Platform"/>
            <consortium name="The Broad Institute Genome Sequencing Center for Infectious Disease"/>
            <person name="Wu L."/>
            <person name="Ma J."/>
        </authorList>
    </citation>
    <scope>NUCLEOTIDE SEQUENCE [LARGE SCALE GENOMIC DNA]</scope>
    <source>
        <strain evidence="3">KCTC 23299</strain>
    </source>
</reference>
<gene>
    <name evidence="2" type="ORF">ACFS6H_13585</name>
</gene>
<organism evidence="2 3">
    <name type="scientific">Terrimonas rubra</name>
    <dbReference type="NCBI Taxonomy" id="1035890"/>
    <lineage>
        <taxon>Bacteria</taxon>
        <taxon>Pseudomonadati</taxon>
        <taxon>Bacteroidota</taxon>
        <taxon>Chitinophagia</taxon>
        <taxon>Chitinophagales</taxon>
        <taxon>Chitinophagaceae</taxon>
        <taxon>Terrimonas</taxon>
    </lineage>
</organism>
<dbReference type="PROSITE" id="PS51257">
    <property type="entry name" value="PROKAR_LIPOPROTEIN"/>
    <property type="match status" value="1"/>
</dbReference>
<evidence type="ECO:0000313" key="2">
    <source>
        <dbReference type="EMBL" id="MFD2920751.1"/>
    </source>
</evidence>
<accession>A0ABW6A8W6</accession>
<comment type="caution">
    <text evidence="2">The sequence shown here is derived from an EMBL/GenBank/DDBJ whole genome shotgun (WGS) entry which is preliminary data.</text>
</comment>
<feature type="signal peptide" evidence="1">
    <location>
        <begin position="1"/>
        <end position="22"/>
    </location>
</feature>
<dbReference type="RefSeq" id="WP_386099711.1">
    <property type="nucleotide sequence ID" value="NZ_JBHUOZ010000003.1"/>
</dbReference>
<dbReference type="Proteomes" id="UP001597511">
    <property type="component" value="Unassembled WGS sequence"/>
</dbReference>
<keyword evidence="1" id="KW-0732">Signal</keyword>
<keyword evidence="3" id="KW-1185">Reference proteome</keyword>
<dbReference type="EMBL" id="JBHUOZ010000003">
    <property type="protein sequence ID" value="MFD2920751.1"/>
    <property type="molecule type" value="Genomic_DNA"/>
</dbReference>
<proteinExistence type="predicted"/>